<organism evidence="1 2">
    <name type="scientific">Portunus trituberculatus</name>
    <name type="common">Swimming crab</name>
    <name type="synonym">Neptunus trituberculatus</name>
    <dbReference type="NCBI Taxonomy" id="210409"/>
    <lineage>
        <taxon>Eukaryota</taxon>
        <taxon>Metazoa</taxon>
        <taxon>Ecdysozoa</taxon>
        <taxon>Arthropoda</taxon>
        <taxon>Crustacea</taxon>
        <taxon>Multicrustacea</taxon>
        <taxon>Malacostraca</taxon>
        <taxon>Eumalacostraca</taxon>
        <taxon>Eucarida</taxon>
        <taxon>Decapoda</taxon>
        <taxon>Pleocyemata</taxon>
        <taxon>Brachyura</taxon>
        <taxon>Eubrachyura</taxon>
        <taxon>Portunoidea</taxon>
        <taxon>Portunidae</taxon>
        <taxon>Portuninae</taxon>
        <taxon>Portunus</taxon>
    </lineage>
</organism>
<protein>
    <submittedName>
        <fullName evidence="1">Uncharacterized protein</fullName>
    </submittedName>
</protein>
<dbReference type="EMBL" id="VSRR010056008">
    <property type="protein sequence ID" value="MPC81126.1"/>
    <property type="molecule type" value="Genomic_DNA"/>
</dbReference>
<reference evidence="1 2" key="1">
    <citation type="submission" date="2019-05" db="EMBL/GenBank/DDBJ databases">
        <title>Another draft genome of Portunus trituberculatus and its Hox gene families provides insights of decapod evolution.</title>
        <authorList>
            <person name="Jeong J.-H."/>
            <person name="Song I."/>
            <person name="Kim S."/>
            <person name="Choi T."/>
            <person name="Kim D."/>
            <person name="Ryu S."/>
            <person name="Kim W."/>
        </authorList>
    </citation>
    <scope>NUCLEOTIDE SEQUENCE [LARGE SCALE GENOMIC DNA]</scope>
    <source>
        <tissue evidence="1">Muscle</tissue>
    </source>
</reference>
<comment type="caution">
    <text evidence="1">The sequence shown here is derived from an EMBL/GenBank/DDBJ whole genome shotgun (WGS) entry which is preliminary data.</text>
</comment>
<sequence>MIIYDTGEYREGKGVGEGGNPPGQCVRYPPTQLNRLVLIFLQRTLCGFHREKTMALYNIYSGAEWFLNNKKSPALLLFADRSVR</sequence>
<evidence type="ECO:0000313" key="2">
    <source>
        <dbReference type="Proteomes" id="UP000324222"/>
    </source>
</evidence>
<proteinExistence type="predicted"/>
<accession>A0A5B7IGI8</accession>
<dbReference type="AlphaFoldDB" id="A0A5B7IGI8"/>
<dbReference type="Proteomes" id="UP000324222">
    <property type="component" value="Unassembled WGS sequence"/>
</dbReference>
<keyword evidence="2" id="KW-1185">Reference proteome</keyword>
<name>A0A5B7IGI8_PORTR</name>
<evidence type="ECO:0000313" key="1">
    <source>
        <dbReference type="EMBL" id="MPC81126.1"/>
    </source>
</evidence>
<gene>
    <name evidence="1" type="ORF">E2C01_075727</name>
</gene>